<dbReference type="Proteomes" id="UP001301958">
    <property type="component" value="Unassembled WGS sequence"/>
</dbReference>
<keyword evidence="9 11" id="KW-0067">ATP-binding</keyword>
<feature type="compositionally biased region" description="Acidic residues" evidence="12">
    <location>
        <begin position="66"/>
        <end position="86"/>
    </location>
</feature>
<keyword evidence="7" id="KW-0658">Purine biosynthesis</keyword>
<reference evidence="14" key="2">
    <citation type="submission" date="2023-05" db="EMBL/GenBank/DDBJ databases">
        <authorList>
            <consortium name="Lawrence Berkeley National Laboratory"/>
            <person name="Steindorff A."/>
            <person name="Hensen N."/>
            <person name="Bonometti L."/>
            <person name="Westerberg I."/>
            <person name="Brannstrom I.O."/>
            <person name="Guillou S."/>
            <person name="Cros-Aarteil S."/>
            <person name="Calhoun S."/>
            <person name="Haridas S."/>
            <person name="Kuo A."/>
            <person name="Mondo S."/>
            <person name="Pangilinan J."/>
            <person name="Riley R."/>
            <person name="Labutti K."/>
            <person name="Andreopoulos B."/>
            <person name="Lipzen A."/>
            <person name="Chen C."/>
            <person name="Yanf M."/>
            <person name="Daum C."/>
            <person name="Ng V."/>
            <person name="Clum A."/>
            <person name="Ohm R."/>
            <person name="Martin F."/>
            <person name="Silar P."/>
            <person name="Natvig D."/>
            <person name="Lalanne C."/>
            <person name="Gautier V."/>
            <person name="Ament-Velasquez S.L."/>
            <person name="Kruys A."/>
            <person name="Hutchinson M.I."/>
            <person name="Powell A.J."/>
            <person name="Barry K."/>
            <person name="Miller A.N."/>
            <person name="Grigoriev I.V."/>
            <person name="Debuchy R."/>
            <person name="Gladieux P."/>
            <person name="Thoren M.H."/>
            <person name="Johannesson H."/>
        </authorList>
    </citation>
    <scope>NUCLEOTIDE SEQUENCE</scope>
    <source>
        <strain evidence="14">CBS 990.96</strain>
    </source>
</reference>
<feature type="compositionally biased region" description="Basic and acidic residues" evidence="12">
    <location>
        <begin position="548"/>
        <end position="564"/>
    </location>
</feature>
<dbReference type="InterPro" id="IPR013815">
    <property type="entry name" value="ATP_grasp_subdomain_1"/>
</dbReference>
<dbReference type="SUPFAM" id="SSF52255">
    <property type="entry name" value="N5-CAIR mutase (phosphoribosylaminoimidazole carboxylase, PurE)"/>
    <property type="match status" value="1"/>
</dbReference>
<keyword evidence="8" id="KW-0210">Decarboxylase</keyword>
<comment type="catalytic activity">
    <reaction evidence="1">
        <text>5-amino-1-(5-phospho-D-ribosyl)imidazole-4-carboxylate + H(+) = 5-amino-1-(5-phospho-beta-D-ribosyl)imidazole + CO2</text>
        <dbReference type="Rhea" id="RHEA:10792"/>
        <dbReference type="ChEBI" id="CHEBI:15378"/>
        <dbReference type="ChEBI" id="CHEBI:16526"/>
        <dbReference type="ChEBI" id="CHEBI:77657"/>
        <dbReference type="ChEBI" id="CHEBI:137981"/>
        <dbReference type="EC" id="4.1.1.21"/>
    </reaction>
</comment>
<evidence type="ECO:0000256" key="5">
    <source>
        <dbReference type="ARBA" id="ARBA00021059"/>
    </source>
</evidence>
<feature type="domain" description="ATP-grasp" evidence="13">
    <location>
        <begin position="218"/>
        <end position="415"/>
    </location>
</feature>
<dbReference type="InterPro" id="IPR054350">
    <property type="entry name" value="PurT/PurK_preATP-grasp"/>
</dbReference>
<feature type="region of interest" description="Disordered" evidence="12">
    <location>
        <begin position="511"/>
        <end position="536"/>
    </location>
</feature>
<dbReference type="InterPro" id="IPR003135">
    <property type="entry name" value="ATP-grasp_carboxylate-amine"/>
</dbReference>
<dbReference type="PROSITE" id="PS50975">
    <property type="entry name" value="ATP_GRASP"/>
    <property type="match status" value="1"/>
</dbReference>
<dbReference type="GO" id="GO:0005524">
    <property type="term" value="F:ATP binding"/>
    <property type="evidence" value="ECO:0007669"/>
    <property type="project" value="UniProtKB-UniRule"/>
</dbReference>
<accession>A0AAN7H5E0</accession>
<evidence type="ECO:0000256" key="7">
    <source>
        <dbReference type="ARBA" id="ARBA00022755"/>
    </source>
</evidence>
<protein>
    <recommendedName>
        <fullName evidence="5">Phosphoribosylaminoimidazole carboxylase</fullName>
        <ecNumber evidence="4">4.1.1.21</ecNumber>
    </recommendedName>
</protein>
<sequence>MGHLVSREKLLKRKKKGKLRKAPPKNHQHSQSSQQVLPKDLEESLEAPVEGGPSEEPQQQQPFVEESSEEEQEEYLEESSSEEEENLPSYTIMSIEGNTVIGLLGGGQLGRMLCEAANPLGIDIAILDEENAPAKQAHNTNRHVTGSFKNAERIKELAAVSDYLSVEIEHVDTEVLEEIEKNGVEVETEEGTVVHKPPIHPSWRTIRLIQDKYLQKEHFSSSGKGIPIAEQIAIESGDAALGSLKEAGEKFGFPFMLKARKGSYDGRGNFKVNGEEDFEEAIKALGTLPLYAEKWAPFIKELSVMVIRTEKDDGTLRNCVAYPAVETIHEDSICTKVFMPPRDVSDDIAEKARKLATEVISTVWGRGVFAVEMFVLEDGSLMVNEVAPRPHNSGHHTIEAVPYMSQFKAQLHAVLDLPVPEKLIPRVKSAIMLNILGGAKPDSHHELSSLARGTFGDDMDVYLHLYGKASKPGRKIGHITITGSCSIKELEAKAETFIDTVDKIRQDRLQATNETLRPTQEPASPTVNGSKTPEPLAKATYANTLKTTKAEDKVEDKVENKVEEPAELEAAPPADDKPLVLVTMGSDSDLPVLKAGLDILREFKVPYALDITSAHRTPKYMMRVADEAAGKGIKVIIAAAGGAAHLPGMISSETPLPVIGVPVKATHLDGIDSLLSIVQMPRGVPTATVGINNSTNAALLAVRILGAYVPHYQEAMKKYQIEMEEAVIVKGTKLREVGDIGYLEGMKKK</sequence>
<dbReference type="AlphaFoldDB" id="A0AAN7H5E0"/>
<evidence type="ECO:0000259" key="13">
    <source>
        <dbReference type="PROSITE" id="PS50975"/>
    </source>
</evidence>
<evidence type="ECO:0000256" key="9">
    <source>
        <dbReference type="ARBA" id="ARBA00022840"/>
    </source>
</evidence>
<dbReference type="InterPro" id="IPR040686">
    <property type="entry name" value="PurK_C"/>
</dbReference>
<dbReference type="Gene3D" id="3.30.1490.20">
    <property type="entry name" value="ATP-grasp fold, A domain"/>
    <property type="match status" value="1"/>
</dbReference>
<dbReference type="Gene3D" id="3.40.50.1970">
    <property type="match status" value="1"/>
</dbReference>
<dbReference type="SUPFAM" id="SSF52440">
    <property type="entry name" value="PreATP-grasp domain"/>
    <property type="match status" value="1"/>
</dbReference>
<dbReference type="Pfam" id="PF22660">
    <property type="entry name" value="RS_preATP-grasp-like"/>
    <property type="match status" value="1"/>
</dbReference>
<dbReference type="SUPFAM" id="SSF56059">
    <property type="entry name" value="Glutathione synthetase ATP-binding domain-like"/>
    <property type="match status" value="1"/>
</dbReference>
<dbReference type="GO" id="GO:0004638">
    <property type="term" value="F:phosphoribosylaminoimidazole carboxylase activity"/>
    <property type="evidence" value="ECO:0007669"/>
    <property type="project" value="UniProtKB-EC"/>
</dbReference>
<reference evidence="14" key="1">
    <citation type="journal article" date="2023" name="Mol. Phylogenet. Evol.">
        <title>Genome-scale phylogeny and comparative genomics of the fungal order Sordariales.</title>
        <authorList>
            <person name="Hensen N."/>
            <person name="Bonometti L."/>
            <person name="Westerberg I."/>
            <person name="Brannstrom I.O."/>
            <person name="Guillou S."/>
            <person name="Cros-Aarteil S."/>
            <person name="Calhoun S."/>
            <person name="Haridas S."/>
            <person name="Kuo A."/>
            <person name="Mondo S."/>
            <person name="Pangilinan J."/>
            <person name="Riley R."/>
            <person name="LaButti K."/>
            <person name="Andreopoulos B."/>
            <person name="Lipzen A."/>
            <person name="Chen C."/>
            <person name="Yan M."/>
            <person name="Daum C."/>
            <person name="Ng V."/>
            <person name="Clum A."/>
            <person name="Steindorff A."/>
            <person name="Ohm R.A."/>
            <person name="Martin F."/>
            <person name="Silar P."/>
            <person name="Natvig D.O."/>
            <person name="Lalanne C."/>
            <person name="Gautier V."/>
            <person name="Ament-Velasquez S.L."/>
            <person name="Kruys A."/>
            <person name="Hutchinson M.I."/>
            <person name="Powell A.J."/>
            <person name="Barry K."/>
            <person name="Miller A.N."/>
            <person name="Grigoriev I.V."/>
            <person name="Debuchy R."/>
            <person name="Gladieux P."/>
            <person name="Hiltunen Thoren M."/>
            <person name="Johannesson H."/>
        </authorList>
    </citation>
    <scope>NUCLEOTIDE SEQUENCE</scope>
    <source>
        <strain evidence="14">CBS 990.96</strain>
    </source>
</reference>
<dbReference type="SUPFAM" id="SSF51246">
    <property type="entry name" value="Rudiment single hybrid motif"/>
    <property type="match status" value="1"/>
</dbReference>
<feature type="region of interest" description="Disordered" evidence="12">
    <location>
        <begin position="1"/>
        <end position="86"/>
    </location>
</feature>
<dbReference type="InterPro" id="IPR011761">
    <property type="entry name" value="ATP-grasp"/>
</dbReference>
<comment type="similarity">
    <text evidence="3">In the C-terminal section; belongs to the AIR carboxylase family. Class I subfamily.</text>
</comment>
<dbReference type="InterPro" id="IPR005875">
    <property type="entry name" value="PurK"/>
</dbReference>
<proteinExistence type="inferred from homology"/>
<keyword evidence="15" id="KW-1185">Reference proteome</keyword>
<dbReference type="InterPro" id="IPR033747">
    <property type="entry name" value="PurE_ClassI"/>
</dbReference>
<dbReference type="GO" id="GO:0006189">
    <property type="term" value="P:'de novo' IMP biosynthetic process"/>
    <property type="evidence" value="ECO:0007669"/>
    <property type="project" value="InterPro"/>
</dbReference>
<dbReference type="EC" id="4.1.1.21" evidence="4"/>
<evidence type="ECO:0000256" key="8">
    <source>
        <dbReference type="ARBA" id="ARBA00022793"/>
    </source>
</evidence>
<feature type="compositionally biased region" description="Low complexity" evidence="12">
    <location>
        <begin position="48"/>
        <end position="65"/>
    </location>
</feature>
<dbReference type="InterPro" id="IPR000031">
    <property type="entry name" value="PurE_dom"/>
</dbReference>
<evidence type="ECO:0000313" key="14">
    <source>
        <dbReference type="EMBL" id="KAK4231707.1"/>
    </source>
</evidence>
<dbReference type="NCBIfam" id="TIGR01161">
    <property type="entry name" value="purK"/>
    <property type="match status" value="1"/>
</dbReference>
<evidence type="ECO:0000256" key="10">
    <source>
        <dbReference type="ARBA" id="ARBA00023239"/>
    </source>
</evidence>
<evidence type="ECO:0000256" key="11">
    <source>
        <dbReference type="PROSITE-ProRule" id="PRU00409"/>
    </source>
</evidence>
<dbReference type="Gene3D" id="3.30.470.20">
    <property type="entry name" value="ATP-grasp fold, B domain"/>
    <property type="match status" value="1"/>
</dbReference>
<organism evidence="14 15">
    <name type="scientific">Podospora fimiseda</name>
    <dbReference type="NCBI Taxonomy" id="252190"/>
    <lineage>
        <taxon>Eukaryota</taxon>
        <taxon>Fungi</taxon>
        <taxon>Dikarya</taxon>
        <taxon>Ascomycota</taxon>
        <taxon>Pezizomycotina</taxon>
        <taxon>Sordariomycetes</taxon>
        <taxon>Sordariomycetidae</taxon>
        <taxon>Sordariales</taxon>
        <taxon>Podosporaceae</taxon>
        <taxon>Podospora</taxon>
    </lineage>
</organism>
<dbReference type="EMBL" id="MU865291">
    <property type="protein sequence ID" value="KAK4231707.1"/>
    <property type="molecule type" value="Genomic_DNA"/>
</dbReference>
<evidence type="ECO:0000256" key="4">
    <source>
        <dbReference type="ARBA" id="ARBA00012329"/>
    </source>
</evidence>
<evidence type="ECO:0000313" key="15">
    <source>
        <dbReference type="Proteomes" id="UP001301958"/>
    </source>
</evidence>
<evidence type="ECO:0000256" key="2">
    <source>
        <dbReference type="ARBA" id="ARBA00004747"/>
    </source>
</evidence>
<comment type="pathway">
    <text evidence="2">Purine metabolism; IMP biosynthesis via de novo pathway; 5-amino-1-(5-phospho-D-ribosyl)imidazole-4-carboxylate from 5-amino-1-(5-phospho-D-ribosyl)imidazole (carboxylase route): step 1/1.</text>
</comment>
<dbReference type="GO" id="GO:0046872">
    <property type="term" value="F:metal ion binding"/>
    <property type="evidence" value="ECO:0007669"/>
    <property type="project" value="InterPro"/>
</dbReference>
<dbReference type="SMART" id="SM01001">
    <property type="entry name" value="AIRC"/>
    <property type="match status" value="1"/>
</dbReference>
<dbReference type="HAMAP" id="MF_01929">
    <property type="entry name" value="PurE_classI"/>
    <property type="match status" value="1"/>
</dbReference>
<comment type="caution">
    <text evidence="14">The sequence shown here is derived from an EMBL/GenBank/DDBJ whole genome shotgun (WGS) entry which is preliminary data.</text>
</comment>
<keyword evidence="10" id="KW-0456">Lyase</keyword>
<gene>
    <name evidence="14" type="ORF">QBC38DRAFT_465357</name>
</gene>
<dbReference type="InterPro" id="IPR016185">
    <property type="entry name" value="PreATP-grasp_dom_sf"/>
</dbReference>
<feature type="compositionally biased region" description="Polar residues" evidence="12">
    <location>
        <begin position="511"/>
        <end position="531"/>
    </location>
</feature>
<dbReference type="Gene3D" id="3.40.50.20">
    <property type="match status" value="1"/>
</dbReference>
<dbReference type="PANTHER" id="PTHR11609:SF5">
    <property type="entry name" value="PHOSPHORIBOSYLAMINOIMIDAZOLE CARBOXYLASE"/>
    <property type="match status" value="1"/>
</dbReference>
<dbReference type="Pfam" id="PF17769">
    <property type="entry name" value="PurK_C"/>
    <property type="match status" value="1"/>
</dbReference>
<keyword evidence="6 11" id="KW-0547">Nucleotide-binding</keyword>
<dbReference type="InterPro" id="IPR011054">
    <property type="entry name" value="Rudment_hybrid_motif"/>
</dbReference>
<dbReference type="NCBIfam" id="TIGR01162">
    <property type="entry name" value="purE"/>
    <property type="match status" value="1"/>
</dbReference>
<evidence type="ECO:0000256" key="12">
    <source>
        <dbReference type="SAM" id="MobiDB-lite"/>
    </source>
</evidence>
<dbReference type="PANTHER" id="PTHR11609">
    <property type="entry name" value="PURINE BIOSYNTHESIS PROTEIN 6/7, PUR6/7"/>
    <property type="match status" value="1"/>
</dbReference>
<dbReference type="Pfam" id="PF00731">
    <property type="entry name" value="AIRC"/>
    <property type="match status" value="1"/>
</dbReference>
<evidence type="ECO:0000256" key="3">
    <source>
        <dbReference type="ARBA" id="ARBA00006114"/>
    </source>
</evidence>
<evidence type="ECO:0000256" key="6">
    <source>
        <dbReference type="ARBA" id="ARBA00022741"/>
    </source>
</evidence>
<dbReference type="Pfam" id="PF02222">
    <property type="entry name" value="ATP-grasp"/>
    <property type="match status" value="1"/>
</dbReference>
<feature type="region of interest" description="Disordered" evidence="12">
    <location>
        <begin position="548"/>
        <end position="574"/>
    </location>
</feature>
<evidence type="ECO:0000256" key="1">
    <source>
        <dbReference type="ARBA" id="ARBA00001244"/>
    </source>
</evidence>
<feature type="compositionally biased region" description="Basic residues" evidence="12">
    <location>
        <begin position="10"/>
        <end position="28"/>
    </location>
</feature>
<dbReference type="HAMAP" id="MF_01928">
    <property type="entry name" value="PurK"/>
    <property type="match status" value="1"/>
</dbReference>
<name>A0AAN7H5E0_9PEZI</name>